<keyword evidence="2" id="KW-1133">Transmembrane helix</keyword>
<protein>
    <submittedName>
        <fullName evidence="4">SpoIID/LytB domain-containing protein</fullName>
    </submittedName>
</protein>
<dbReference type="GO" id="GO:0030435">
    <property type="term" value="P:sporulation resulting in formation of a cellular spore"/>
    <property type="evidence" value="ECO:0007669"/>
    <property type="project" value="InterPro"/>
</dbReference>
<organism evidence="4 5">
    <name type="scientific">Eisenbergiella porci</name>
    <dbReference type="NCBI Taxonomy" id="2652274"/>
    <lineage>
        <taxon>Bacteria</taxon>
        <taxon>Bacillati</taxon>
        <taxon>Bacillota</taxon>
        <taxon>Clostridia</taxon>
        <taxon>Lachnospirales</taxon>
        <taxon>Lachnospiraceae</taxon>
        <taxon>Eisenbergiella</taxon>
    </lineage>
</organism>
<name>A0A6N7WF18_9FIRM</name>
<feature type="region of interest" description="Disordered" evidence="1">
    <location>
        <begin position="1"/>
        <end position="30"/>
    </location>
</feature>
<dbReference type="NCBIfam" id="TIGR02669">
    <property type="entry name" value="SpoIID_LytB"/>
    <property type="match status" value="1"/>
</dbReference>
<evidence type="ECO:0000256" key="1">
    <source>
        <dbReference type="SAM" id="MobiDB-lite"/>
    </source>
</evidence>
<sequence length="448" mass="50223">MEKTEMFLTASKSQDSAAPSGLSDEPMRRKSRGRGVLATLAESWLCETVRNTPFLKLDQKIPHRRPRETQTGPGPHRTETGSRRGTCLHPFPTNKNGWWDIEWSKYAECGEMTMDRKKLLPKTRPTPRRPFSPAFRNSAGRQRLLDLCAVLLFLLLLPYVCSLFFGKGESGHETVPVFEEEGKFMVACESSAGVSRIPLEVYVEGALAASIPAGCEEETLKAQAVILRTMCMKAYEERASVEETTISARKIGQDYLDLREREALWGSSAVDNQAKISRAVSETKGMYLTWEGKLIEPAYFWLSAGKTRNGREVLGEGYDYLVSVDCEHDIEAEGYTLRTTIKKNEFWTALGVSETEKITLTRDSAGYVLWVDAEGIHMSGEKFRSLFSLNSSCFTISEEQGLVVLESRGVGHGLGFCQFEANRRAVQGEDFLALLKDFFKGVEIQKTE</sequence>
<dbReference type="EMBL" id="VUMI01000011">
    <property type="protein sequence ID" value="MSS88345.1"/>
    <property type="molecule type" value="Genomic_DNA"/>
</dbReference>
<evidence type="ECO:0000259" key="3">
    <source>
        <dbReference type="Pfam" id="PF08486"/>
    </source>
</evidence>
<dbReference type="Pfam" id="PF08486">
    <property type="entry name" value="SpoIID"/>
    <property type="match status" value="1"/>
</dbReference>
<evidence type="ECO:0000256" key="2">
    <source>
        <dbReference type="SAM" id="Phobius"/>
    </source>
</evidence>
<feature type="transmembrane region" description="Helical" evidence="2">
    <location>
        <begin position="144"/>
        <end position="165"/>
    </location>
</feature>
<keyword evidence="2" id="KW-0472">Membrane</keyword>
<keyword evidence="2" id="KW-0812">Transmembrane</keyword>
<dbReference type="InterPro" id="IPR013486">
    <property type="entry name" value="SpoIID/LytB"/>
</dbReference>
<keyword evidence="5" id="KW-1185">Reference proteome</keyword>
<gene>
    <name evidence="4" type="ORF">FYJ45_08590</name>
</gene>
<dbReference type="InterPro" id="IPR013693">
    <property type="entry name" value="SpoIID/LytB_N"/>
</dbReference>
<feature type="domain" description="Sporulation stage II protein D amidase enhancer LytB N-terminal" evidence="3">
    <location>
        <begin position="194"/>
        <end position="290"/>
    </location>
</feature>
<evidence type="ECO:0000313" key="4">
    <source>
        <dbReference type="EMBL" id="MSS88345.1"/>
    </source>
</evidence>
<proteinExistence type="predicted"/>
<dbReference type="Proteomes" id="UP000436047">
    <property type="component" value="Unassembled WGS sequence"/>
</dbReference>
<evidence type="ECO:0000313" key="5">
    <source>
        <dbReference type="Proteomes" id="UP000436047"/>
    </source>
</evidence>
<feature type="region of interest" description="Disordered" evidence="1">
    <location>
        <begin position="57"/>
        <end position="87"/>
    </location>
</feature>
<reference evidence="4 5" key="1">
    <citation type="submission" date="2019-08" db="EMBL/GenBank/DDBJ databases">
        <title>In-depth cultivation of the pig gut microbiome towards novel bacterial diversity and tailored functional studies.</title>
        <authorList>
            <person name="Wylensek D."/>
            <person name="Hitch T.C.A."/>
            <person name="Clavel T."/>
        </authorList>
    </citation>
    <scope>NUCLEOTIDE SEQUENCE [LARGE SCALE GENOMIC DNA]</scope>
    <source>
        <strain evidence="4 5">WCA-389-WT-23B</strain>
    </source>
</reference>
<comment type="caution">
    <text evidence="4">The sequence shown here is derived from an EMBL/GenBank/DDBJ whole genome shotgun (WGS) entry which is preliminary data.</text>
</comment>
<dbReference type="AlphaFoldDB" id="A0A6N7WF18"/>
<accession>A0A6N7WF18</accession>